<proteinExistence type="predicted"/>
<evidence type="ECO:0000256" key="1">
    <source>
        <dbReference type="SAM" id="Phobius"/>
    </source>
</evidence>
<dbReference type="InParanoid" id="Q5JFA2"/>
<accession>Q5JFA2</accession>
<dbReference type="RefSeq" id="WP_011249564.1">
    <property type="nucleotide sequence ID" value="NC_006624.1"/>
</dbReference>
<reference evidence="2 3" key="1">
    <citation type="journal article" date="2005" name="Genome Res.">
        <title>Complete genome sequence of the hyperthermophilic archaeon Thermococcus kodakaraensis KOD1 and comparison with Pyrococcus genomes.</title>
        <authorList>
            <person name="Fukui T."/>
            <person name="Atomi H."/>
            <person name="Kanai T."/>
            <person name="Matsumi R."/>
            <person name="Fujiwara S."/>
            <person name="Imanaka T."/>
        </authorList>
    </citation>
    <scope>NUCLEOTIDE SEQUENCE [LARGE SCALE GENOMIC DNA]</scope>
    <source>
        <strain evidence="3">ATCC BAA-918 / JCM 12380 / KOD1</strain>
    </source>
</reference>
<keyword evidence="3" id="KW-1185">Reference proteome</keyword>
<dbReference type="eggNOG" id="arCOG11359">
    <property type="taxonomic scope" value="Archaea"/>
</dbReference>
<keyword evidence="1" id="KW-0812">Transmembrane</keyword>
<dbReference type="GeneID" id="78447128"/>
<evidence type="ECO:0000313" key="3">
    <source>
        <dbReference type="Proteomes" id="UP000000536"/>
    </source>
</evidence>
<dbReference type="STRING" id="69014.TK0613"/>
<protein>
    <submittedName>
        <fullName evidence="2">Hypothetical membrane protein</fullName>
    </submittedName>
</protein>
<keyword evidence="1" id="KW-0472">Membrane</keyword>
<dbReference type="AlphaFoldDB" id="Q5JFA2"/>
<organism evidence="2 3">
    <name type="scientific">Thermococcus kodakarensis (strain ATCC BAA-918 / JCM 12380 / KOD1)</name>
    <name type="common">Pyrococcus kodakaraensis (strain KOD1)</name>
    <dbReference type="NCBI Taxonomy" id="69014"/>
    <lineage>
        <taxon>Archaea</taxon>
        <taxon>Methanobacteriati</taxon>
        <taxon>Methanobacteriota</taxon>
        <taxon>Thermococci</taxon>
        <taxon>Thermococcales</taxon>
        <taxon>Thermococcaceae</taxon>
        <taxon>Thermococcus</taxon>
    </lineage>
</organism>
<evidence type="ECO:0000313" key="2">
    <source>
        <dbReference type="EMBL" id="BAD84802.1"/>
    </source>
</evidence>
<dbReference type="Proteomes" id="UP000000536">
    <property type="component" value="Chromosome"/>
</dbReference>
<feature type="transmembrane region" description="Helical" evidence="1">
    <location>
        <begin position="6"/>
        <end position="27"/>
    </location>
</feature>
<sequence>MTILSVIWLAFGGVFAVVLSAFAYEAFMEWREARKWAEKYGKVMKK</sequence>
<dbReference type="HOGENOM" id="CLU_3178785_0_0_2"/>
<dbReference type="KEGG" id="tko:TK0613"/>
<keyword evidence="1" id="KW-1133">Transmembrane helix</keyword>
<name>Q5JFA2_THEKO</name>
<gene>
    <name evidence="2" type="ordered locus">TK0613</name>
</gene>
<dbReference type="EnsemblBacteria" id="BAD84802">
    <property type="protein sequence ID" value="BAD84802"/>
    <property type="gene ID" value="TK0613"/>
</dbReference>
<dbReference type="EMBL" id="AP006878">
    <property type="protein sequence ID" value="BAD84802.1"/>
    <property type="molecule type" value="Genomic_DNA"/>
</dbReference>